<proteinExistence type="predicted"/>
<feature type="compositionally biased region" description="Polar residues" evidence="1">
    <location>
        <begin position="167"/>
        <end position="178"/>
    </location>
</feature>
<sequence>MMFAELAAERLRQETEHRGSTYSLADVRASALAARNAVHLPSQSDRGYVLPKPQAQRSYTNFSMSPLTSPVASAKKFAAKMGNTYQTPSQPLKELQPIILPTTPAWTPLTFSNFMRLPSEMTHVSCPVVPRPIRKVPVDQSEVTGAKPGVVKHAVTTILGVSNKVNTDPFNHRNSSPFQLVKKGDKPQ</sequence>
<evidence type="ECO:0000256" key="1">
    <source>
        <dbReference type="SAM" id="MobiDB-lite"/>
    </source>
</evidence>
<keyword evidence="3" id="KW-1185">Reference proteome</keyword>
<dbReference type="AlphaFoldDB" id="A0A3P7IQF3"/>
<organism evidence="2 3">
    <name type="scientific">Strongylus vulgaris</name>
    <name type="common">Blood worm</name>
    <dbReference type="NCBI Taxonomy" id="40348"/>
    <lineage>
        <taxon>Eukaryota</taxon>
        <taxon>Metazoa</taxon>
        <taxon>Ecdysozoa</taxon>
        <taxon>Nematoda</taxon>
        <taxon>Chromadorea</taxon>
        <taxon>Rhabditida</taxon>
        <taxon>Rhabditina</taxon>
        <taxon>Rhabditomorpha</taxon>
        <taxon>Strongyloidea</taxon>
        <taxon>Strongylidae</taxon>
        <taxon>Strongylus</taxon>
    </lineage>
</organism>
<protein>
    <submittedName>
        <fullName evidence="2">Uncharacterized protein</fullName>
    </submittedName>
</protein>
<dbReference type="Proteomes" id="UP000270094">
    <property type="component" value="Unassembled WGS sequence"/>
</dbReference>
<name>A0A3P7IQF3_STRVU</name>
<evidence type="ECO:0000313" key="3">
    <source>
        <dbReference type="Proteomes" id="UP000270094"/>
    </source>
</evidence>
<dbReference type="OrthoDB" id="10484006at2759"/>
<dbReference type="EMBL" id="UYYB01095280">
    <property type="protein sequence ID" value="VDM75390.1"/>
    <property type="molecule type" value="Genomic_DNA"/>
</dbReference>
<feature type="region of interest" description="Disordered" evidence="1">
    <location>
        <begin position="167"/>
        <end position="188"/>
    </location>
</feature>
<evidence type="ECO:0000313" key="2">
    <source>
        <dbReference type="EMBL" id="VDM75390.1"/>
    </source>
</evidence>
<reference evidence="2 3" key="1">
    <citation type="submission" date="2018-11" db="EMBL/GenBank/DDBJ databases">
        <authorList>
            <consortium name="Pathogen Informatics"/>
        </authorList>
    </citation>
    <scope>NUCLEOTIDE SEQUENCE [LARGE SCALE GENOMIC DNA]</scope>
</reference>
<gene>
    <name evidence="2" type="ORF">SVUK_LOCUS10388</name>
</gene>
<accession>A0A3P7IQF3</accession>